<dbReference type="InterPro" id="IPR012910">
    <property type="entry name" value="Plug_dom"/>
</dbReference>
<comment type="subcellular location">
    <subcellularLocation>
        <location evidence="1">Cell outer membrane</location>
        <topology evidence="1">Multi-pass membrane protein</topology>
    </subcellularLocation>
</comment>
<dbReference type="SUPFAM" id="SSF56935">
    <property type="entry name" value="Porins"/>
    <property type="match status" value="1"/>
</dbReference>
<feature type="domain" description="TonB-dependent receptor plug" evidence="3">
    <location>
        <begin position="155"/>
        <end position="235"/>
    </location>
</feature>
<keyword evidence="1" id="KW-0998">Cell outer membrane</keyword>
<dbReference type="Pfam" id="PF07715">
    <property type="entry name" value="Plug"/>
    <property type="match status" value="1"/>
</dbReference>
<dbReference type="Gene3D" id="2.60.40.1120">
    <property type="entry name" value="Carboxypeptidase-like, regulatory domain"/>
    <property type="match status" value="1"/>
</dbReference>
<dbReference type="Proteomes" id="UP000831785">
    <property type="component" value="Chromosome"/>
</dbReference>
<sequence>MPHLYYSRPAWQISLLSVWLLLTLTAPAWAQSGARVLITGTVRDAAGATLEQVSVGIEGQPGGTNTDDKGRFALNVVRPLSGKAPTLVARRLGYQAQRLVLNLADTRDLTITLVLDPRALKNVTVRARNDDANTSEQVSMIRIDPRSVKELPSAFGDFNKILTTLPGVVANNELTSTYTVRGGNYDENLVYVNGIEVYRPFLVTSAQQEGLSFVNPDLVDRIEFSSGGWQPKYGDRLSSVLSIEYKKPRKFAGSATGSLVGGTVHVEATSPNKRISYLAGIRYKNATYVLRSLKQQQGGYNPTFYDGQAYINAALGPKDNPDRTSLGLLTTFAHNDFRFSPESGQATFSTATNQLTRLFITYDGRERMQYDTYQGGLNLRHNFSRSLQGELLAGAMLSREFEYRDVEAAYSFAEINRDPNSPDYNKPVRQRDVGSRFDHSRNNLLARVATLEARGRWTPGTQHTVRWGVKVGREKIEDQLNEYSFVDSADFVPDYRRTRLVSNLDLSSTRTQGYVQHSLEFDSLRTLTYGVRANYWSVNQQLTVSPRVQYSVISRRHPNRSFKFATGLYYQPPFYRELRDQTRGTQATPQSVTVQTAALNPELRAQRSLHVIAGNEVRFRRWDRPFVFTGELYYKYLTDVIPYDIDNVRLRYFAKNNATAYAAGLDTRVSGEFVKGVESWFSLGILTTRENIVGDSLTQFNAAGDTIGRTAQGYIRRPSDQRVNFGIFFQDQLPGNPSVKGYVNFVFGTGLPFSPPGLPEERGTTKLTRSYKRVDLGFSKVLSLNNTGEARRPGHLESLWLGLEVLNVLAANNVAGYSYVQDVNARTYAVPNYLSQRVVNLRVIARF</sequence>
<dbReference type="InterPro" id="IPR008969">
    <property type="entry name" value="CarboxyPept-like_regulatory"/>
</dbReference>
<keyword evidence="4" id="KW-0675">Receptor</keyword>
<keyword evidence="1" id="KW-0472">Membrane</keyword>
<keyword evidence="5" id="KW-1185">Reference proteome</keyword>
<feature type="chain" id="PRO_5045739386" evidence="2">
    <location>
        <begin position="31"/>
        <end position="847"/>
    </location>
</feature>
<feature type="signal peptide" evidence="2">
    <location>
        <begin position="1"/>
        <end position="30"/>
    </location>
</feature>
<dbReference type="SUPFAM" id="SSF49464">
    <property type="entry name" value="Carboxypeptidase regulatory domain-like"/>
    <property type="match status" value="1"/>
</dbReference>
<reference evidence="4 5" key="1">
    <citation type="submission" date="2022-04" db="EMBL/GenBank/DDBJ databases">
        <title>Hymenobacter sp. isolated from the air.</title>
        <authorList>
            <person name="Won M."/>
            <person name="Lee C.-M."/>
            <person name="Woen H.-Y."/>
            <person name="Kwon S.-W."/>
        </authorList>
    </citation>
    <scope>NUCLEOTIDE SEQUENCE [LARGE SCALE GENOMIC DNA]</scope>
    <source>
        <strain evidence="5">5116 S-27</strain>
    </source>
</reference>
<name>A0ABY4F4Q4_9BACT</name>
<dbReference type="PROSITE" id="PS52016">
    <property type="entry name" value="TONB_DEPENDENT_REC_3"/>
    <property type="match status" value="1"/>
</dbReference>
<dbReference type="EMBL" id="CP095049">
    <property type="protein sequence ID" value="UOQ51639.1"/>
    <property type="molecule type" value="Genomic_DNA"/>
</dbReference>
<evidence type="ECO:0000313" key="5">
    <source>
        <dbReference type="Proteomes" id="UP000831785"/>
    </source>
</evidence>
<dbReference type="InterPro" id="IPR039426">
    <property type="entry name" value="TonB-dep_rcpt-like"/>
</dbReference>
<gene>
    <name evidence="4" type="ORF">MUN80_17970</name>
</gene>
<keyword evidence="1" id="KW-1134">Transmembrane beta strand</keyword>
<accession>A0ABY4F4Q4</accession>
<dbReference type="Gene3D" id="2.170.130.10">
    <property type="entry name" value="TonB-dependent receptor, plug domain"/>
    <property type="match status" value="1"/>
</dbReference>
<dbReference type="RefSeq" id="WP_244714868.1">
    <property type="nucleotide sequence ID" value="NZ_CP095049.1"/>
</dbReference>
<protein>
    <submittedName>
        <fullName evidence="4">TonB-dependent receptor plug domain-containing protein</fullName>
    </submittedName>
</protein>
<dbReference type="InterPro" id="IPR037066">
    <property type="entry name" value="Plug_dom_sf"/>
</dbReference>
<evidence type="ECO:0000256" key="2">
    <source>
        <dbReference type="SAM" id="SignalP"/>
    </source>
</evidence>
<comment type="similarity">
    <text evidence="1">Belongs to the TonB-dependent receptor family.</text>
</comment>
<proteinExistence type="inferred from homology"/>
<evidence type="ECO:0000259" key="3">
    <source>
        <dbReference type="Pfam" id="PF07715"/>
    </source>
</evidence>
<keyword evidence="1" id="KW-0812">Transmembrane</keyword>
<evidence type="ECO:0000313" key="4">
    <source>
        <dbReference type="EMBL" id="UOQ51639.1"/>
    </source>
</evidence>
<evidence type="ECO:0000256" key="1">
    <source>
        <dbReference type="PROSITE-ProRule" id="PRU01360"/>
    </source>
</evidence>
<keyword evidence="2" id="KW-0732">Signal</keyword>
<organism evidence="4 5">
    <name type="scientific">Hymenobacter cellulosivorans</name>
    <dbReference type="NCBI Taxonomy" id="2932249"/>
    <lineage>
        <taxon>Bacteria</taxon>
        <taxon>Pseudomonadati</taxon>
        <taxon>Bacteroidota</taxon>
        <taxon>Cytophagia</taxon>
        <taxon>Cytophagales</taxon>
        <taxon>Hymenobacteraceae</taxon>
        <taxon>Hymenobacter</taxon>
    </lineage>
</organism>
<dbReference type="Pfam" id="PF13620">
    <property type="entry name" value="CarboxypepD_reg"/>
    <property type="match status" value="1"/>
</dbReference>
<keyword evidence="1" id="KW-0813">Transport</keyword>